<name>A0A1S0UG08_LOALO</name>
<dbReference type="EMBL" id="JH712281">
    <property type="protein sequence ID" value="EJD74515.1"/>
    <property type="molecule type" value="Genomic_DNA"/>
</dbReference>
<dbReference type="KEGG" id="loa:LOAG_10848"/>
<evidence type="ECO:0000313" key="2">
    <source>
        <dbReference type="EMBL" id="EJD74515.1"/>
    </source>
</evidence>
<proteinExistence type="predicted"/>
<sequence>MYFELNDKIQQVRHESTWNNVAVFVDNKHVCLYRLTIYSKYCAYYRCSTCDRIYQERREESGHIFKIIDGSLLGERALS</sequence>
<dbReference type="CTD" id="31251351"/>
<protein>
    <recommendedName>
        <fullName evidence="1">RYYR-CCHC domain-containing protein</fullName>
    </recommendedName>
</protein>
<evidence type="ECO:0000259" key="1">
    <source>
        <dbReference type="Pfam" id="PF23674"/>
    </source>
</evidence>
<dbReference type="InterPro" id="IPR057001">
    <property type="entry name" value="RYYR-CCHC"/>
</dbReference>
<organism evidence="2">
    <name type="scientific">Loa loa</name>
    <name type="common">Eye worm</name>
    <name type="synonym">Filaria loa</name>
    <dbReference type="NCBI Taxonomy" id="7209"/>
    <lineage>
        <taxon>Eukaryota</taxon>
        <taxon>Metazoa</taxon>
        <taxon>Ecdysozoa</taxon>
        <taxon>Nematoda</taxon>
        <taxon>Chromadorea</taxon>
        <taxon>Rhabditida</taxon>
        <taxon>Spirurina</taxon>
        <taxon>Spiruromorpha</taxon>
        <taxon>Filarioidea</taxon>
        <taxon>Onchocercidae</taxon>
        <taxon>Loa</taxon>
    </lineage>
</organism>
<dbReference type="GeneID" id="31251351"/>
<reference evidence="2" key="1">
    <citation type="submission" date="2012-04" db="EMBL/GenBank/DDBJ databases">
        <title>The Genome Sequence of Loa loa.</title>
        <authorList>
            <consortium name="The Broad Institute Genome Sequencing Platform"/>
            <consortium name="Broad Institute Genome Sequencing Center for Infectious Disease"/>
            <person name="Nutman T.B."/>
            <person name="Fink D.L."/>
            <person name="Russ C."/>
            <person name="Young S."/>
            <person name="Zeng Q."/>
            <person name="Gargeya S."/>
            <person name="Alvarado L."/>
            <person name="Berlin A."/>
            <person name="Chapman S.B."/>
            <person name="Chen Z."/>
            <person name="Freedman E."/>
            <person name="Gellesch M."/>
            <person name="Goldberg J."/>
            <person name="Griggs A."/>
            <person name="Gujja S."/>
            <person name="Heilman E.R."/>
            <person name="Heiman D."/>
            <person name="Howarth C."/>
            <person name="Mehta T."/>
            <person name="Neiman D."/>
            <person name="Pearson M."/>
            <person name="Roberts A."/>
            <person name="Saif S."/>
            <person name="Shea T."/>
            <person name="Shenoy N."/>
            <person name="Sisk P."/>
            <person name="Stolte C."/>
            <person name="Sykes S."/>
            <person name="White J."/>
            <person name="Yandava C."/>
            <person name="Haas B."/>
            <person name="Henn M.R."/>
            <person name="Nusbaum C."/>
            <person name="Birren B."/>
        </authorList>
    </citation>
    <scope>NUCLEOTIDE SEQUENCE [LARGE SCALE GENOMIC DNA]</scope>
</reference>
<dbReference type="EMBL" id="JH712281">
    <property type="protein sequence ID" value="EFO17650.2"/>
    <property type="molecule type" value="Genomic_DNA"/>
</dbReference>
<dbReference type="Pfam" id="PF23674">
    <property type="entry name" value="RYYR-CCHC"/>
    <property type="match status" value="1"/>
</dbReference>
<dbReference type="RefSeq" id="XP_020305432.1">
    <property type="nucleotide sequence ID" value="XM_020448243.1"/>
</dbReference>
<accession>A0A1S0UG08</accession>
<gene>
    <name evidence="2" type="ORF">LOAG_10848</name>
</gene>
<dbReference type="RefSeq" id="XP_020301595.1">
    <property type="nucleotide sequence ID" value="XM_020448242.1"/>
</dbReference>
<dbReference type="AlphaFoldDB" id="A0A1S0UG08"/>
<dbReference type="InParanoid" id="A0A1S0UG08"/>
<feature type="domain" description="RYYR-CCHC" evidence="1">
    <location>
        <begin position="16"/>
        <end position="75"/>
    </location>
</feature>